<evidence type="ECO:0000256" key="3">
    <source>
        <dbReference type="ARBA" id="ARBA00023235"/>
    </source>
</evidence>
<organism evidence="6">
    <name type="scientific">hydrothermal vent metagenome</name>
    <dbReference type="NCBI Taxonomy" id="652676"/>
    <lineage>
        <taxon>unclassified sequences</taxon>
        <taxon>metagenomes</taxon>
        <taxon>ecological metagenomes</taxon>
    </lineage>
</organism>
<dbReference type="EC" id="5.4.99.25" evidence="1"/>
<dbReference type="Gene3D" id="3.30.2350.10">
    <property type="entry name" value="Pseudouridine synthase"/>
    <property type="match status" value="1"/>
</dbReference>
<protein>
    <recommendedName>
        <fullName evidence="1">tRNA pseudouridine(55) synthase</fullName>
        <ecNumber evidence="1">5.4.99.25</ecNumber>
    </recommendedName>
</protein>
<feature type="domain" description="Pseudouridine synthase II N-terminal" evidence="4">
    <location>
        <begin position="38"/>
        <end position="186"/>
    </location>
</feature>
<gene>
    <name evidence="6" type="ORF">MNBD_IGNAVI01-140</name>
</gene>
<dbReference type="GO" id="GO:0003723">
    <property type="term" value="F:RNA binding"/>
    <property type="evidence" value="ECO:0007669"/>
    <property type="project" value="InterPro"/>
</dbReference>
<dbReference type="GO" id="GO:0006400">
    <property type="term" value="P:tRNA modification"/>
    <property type="evidence" value="ECO:0007669"/>
    <property type="project" value="TreeGrafter"/>
</dbReference>
<dbReference type="Pfam" id="PF16198">
    <property type="entry name" value="TruB_C_2"/>
    <property type="match status" value="1"/>
</dbReference>
<dbReference type="InterPro" id="IPR032819">
    <property type="entry name" value="TruB_C"/>
</dbReference>
<evidence type="ECO:0000256" key="1">
    <source>
        <dbReference type="ARBA" id="ARBA00012787"/>
    </source>
</evidence>
<dbReference type="GO" id="GO:0160148">
    <property type="term" value="F:tRNA pseudouridine(55) synthase activity"/>
    <property type="evidence" value="ECO:0007669"/>
    <property type="project" value="UniProtKB-EC"/>
</dbReference>
<evidence type="ECO:0000259" key="5">
    <source>
        <dbReference type="Pfam" id="PF16198"/>
    </source>
</evidence>
<name>A0A3B1C2L7_9ZZZZ</name>
<dbReference type="Pfam" id="PF01509">
    <property type="entry name" value="TruB_N"/>
    <property type="match status" value="1"/>
</dbReference>
<dbReference type="PANTHER" id="PTHR13767:SF2">
    <property type="entry name" value="PSEUDOURIDYLATE SYNTHASE TRUB1"/>
    <property type="match status" value="1"/>
</dbReference>
<dbReference type="InterPro" id="IPR020103">
    <property type="entry name" value="PsdUridine_synth_cat_dom_sf"/>
</dbReference>
<dbReference type="CDD" id="cd02573">
    <property type="entry name" value="PseudoU_synth_EcTruB"/>
    <property type="match status" value="1"/>
</dbReference>
<feature type="domain" description="tRNA pseudouridylate synthase B C-terminal" evidence="5">
    <location>
        <begin position="187"/>
        <end position="227"/>
    </location>
</feature>
<dbReference type="EMBL" id="UOGD01000222">
    <property type="protein sequence ID" value="VAX22342.1"/>
    <property type="molecule type" value="Genomic_DNA"/>
</dbReference>
<accession>A0A3B1C2L7</accession>
<evidence type="ECO:0000313" key="6">
    <source>
        <dbReference type="EMBL" id="VAX22342.1"/>
    </source>
</evidence>
<dbReference type="SUPFAM" id="SSF55120">
    <property type="entry name" value="Pseudouridine synthase"/>
    <property type="match status" value="1"/>
</dbReference>
<dbReference type="AlphaFoldDB" id="A0A3B1C2L7"/>
<keyword evidence="3 6" id="KW-0413">Isomerase</keyword>
<proteinExistence type="inferred from homology"/>
<dbReference type="NCBIfam" id="TIGR00431">
    <property type="entry name" value="TruB"/>
    <property type="match status" value="1"/>
</dbReference>
<evidence type="ECO:0000259" key="4">
    <source>
        <dbReference type="Pfam" id="PF01509"/>
    </source>
</evidence>
<evidence type="ECO:0000256" key="2">
    <source>
        <dbReference type="ARBA" id="ARBA00022694"/>
    </source>
</evidence>
<keyword evidence="2" id="KW-0819">tRNA processing</keyword>
<dbReference type="HAMAP" id="MF_01080">
    <property type="entry name" value="TruB_bact"/>
    <property type="match status" value="1"/>
</dbReference>
<dbReference type="InterPro" id="IPR014780">
    <property type="entry name" value="tRNA_psdUridine_synth_TruB"/>
</dbReference>
<dbReference type="PANTHER" id="PTHR13767">
    <property type="entry name" value="TRNA-PSEUDOURIDINE SYNTHASE"/>
    <property type="match status" value="1"/>
</dbReference>
<sequence>MITKTSTDLSNCDYTSGEVILIDKEKGKSSFNAVYRIRKVINVKKVGHAGTLDPAATGLLIVCVGKKTKEIYKYQDLGKTYSGIIELGKKTPSMDAETEVIKERSYDDITDEMIDEVRKSFIGEIQQIPPMYSALKHKGKALYKLARKGVEVKRNPRTVTIYEFEILNVDMPKIEFRIRCSKGTYIRVIADDFGEKLGCGGYLKALRRDAIGEYKVEDALTLDEFEKRNNFVTD</sequence>
<dbReference type="GO" id="GO:0005634">
    <property type="term" value="C:nucleus"/>
    <property type="evidence" value="ECO:0007669"/>
    <property type="project" value="TreeGrafter"/>
</dbReference>
<reference evidence="6" key="1">
    <citation type="submission" date="2018-06" db="EMBL/GenBank/DDBJ databases">
        <authorList>
            <person name="Zhirakovskaya E."/>
        </authorList>
    </citation>
    <scope>NUCLEOTIDE SEQUENCE</scope>
</reference>
<dbReference type="GO" id="GO:1990481">
    <property type="term" value="P:mRNA pseudouridine synthesis"/>
    <property type="evidence" value="ECO:0007669"/>
    <property type="project" value="TreeGrafter"/>
</dbReference>
<dbReference type="InterPro" id="IPR002501">
    <property type="entry name" value="PsdUridine_synth_N"/>
</dbReference>